<comment type="caution">
    <text evidence="3">The sequence shown here is derived from an EMBL/GenBank/DDBJ whole genome shotgun (WGS) entry which is preliminary data.</text>
</comment>
<dbReference type="PANTHER" id="PTHR43718:SF2">
    <property type="entry name" value="LON PROTEASE HOMOLOG, MITOCHONDRIAL"/>
    <property type="match status" value="1"/>
</dbReference>
<dbReference type="Proteomes" id="UP000248148">
    <property type="component" value="Unassembled WGS sequence"/>
</dbReference>
<feature type="compositionally biased region" description="Polar residues" evidence="1">
    <location>
        <begin position="212"/>
        <end position="230"/>
    </location>
</feature>
<dbReference type="GO" id="GO:0004176">
    <property type="term" value="F:ATP-dependent peptidase activity"/>
    <property type="evidence" value="ECO:0007669"/>
    <property type="project" value="InterPro"/>
</dbReference>
<organism evidence="3 4">
    <name type="scientific">Rhodopseudomonas faecalis</name>
    <dbReference type="NCBI Taxonomy" id="99655"/>
    <lineage>
        <taxon>Bacteria</taxon>
        <taxon>Pseudomonadati</taxon>
        <taxon>Pseudomonadota</taxon>
        <taxon>Alphaproteobacteria</taxon>
        <taxon>Hyphomicrobiales</taxon>
        <taxon>Nitrobacteraceae</taxon>
        <taxon>Rhodopseudomonas</taxon>
    </lineage>
</organism>
<feature type="domain" description="AAA+ ATPase" evidence="2">
    <location>
        <begin position="314"/>
        <end position="462"/>
    </location>
</feature>
<evidence type="ECO:0000313" key="3">
    <source>
        <dbReference type="EMBL" id="PYF03664.1"/>
    </source>
</evidence>
<dbReference type="EMBL" id="QJTI01000006">
    <property type="protein sequence ID" value="PYF03664.1"/>
    <property type="molecule type" value="Genomic_DNA"/>
</dbReference>
<reference evidence="3 4" key="1">
    <citation type="submission" date="2018-06" db="EMBL/GenBank/DDBJ databases">
        <title>Genomic Encyclopedia of Archaeal and Bacterial Type Strains, Phase II (KMG-II): from individual species to whole genera.</title>
        <authorList>
            <person name="Goeker M."/>
        </authorList>
    </citation>
    <scope>NUCLEOTIDE SEQUENCE [LARGE SCALE GENOMIC DNA]</scope>
    <source>
        <strain evidence="3 4">JCM 11668</strain>
    </source>
</reference>
<sequence>MIGNDEDGDVPSSPDAVDPDAIVDGAAADSADSDHERLQGLPRLLRYALLAKDNVDDTVAHRLVAEIDELCPNLPQNADWAAAQSSETGFALAAKLDRLAVVRDVPALRNLSDCVRLLTLTLPCAPQRFGVYRRVARAMILAFRQIEANLAEERCAELERIVYGFAALPAAIGANDSACSWPAISNAAHLGEQSARHRIRAAVARTAQSVRRQVERQTQAATPKDTTSIEATAADQPESDAVAPNRVIVVRIDQKELKNLKFVEPFKHVINSALPLVETPALDRVRTNLIAEFPYAVDVVDFVLTDLISRPTVRLRPLLLVGEPGGGKSRFARRLGEQLGVAIWRTDASQSDGNVFAGTERRWNSTEPCHPLLAIARGRIANPIVLIDEIEKAGTRSDNGRLWDCLLGLLEPETSARYPDPALQTPLDLSHVSYVATANTLDPLPSPLLDRFRIVAFPKPTLGDLDVLLPGLIEAIAADRGVDGRWIAPLNAHERAAITAAWRGGSIRRLRRVLEAIIQARDRTAPRH</sequence>
<feature type="compositionally biased region" description="Low complexity" evidence="1">
    <location>
        <begin position="10"/>
        <end position="22"/>
    </location>
</feature>
<feature type="region of interest" description="Disordered" evidence="1">
    <location>
        <begin position="1"/>
        <end position="22"/>
    </location>
</feature>
<dbReference type="InterPro" id="IPR027065">
    <property type="entry name" value="Lon_Prtase"/>
</dbReference>
<feature type="region of interest" description="Disordered" evidence="1">
    <location>
        <begin position="212"/>
        <end position="238"/>
    </location>
</feature>
<dbReference type="GO" id="GO:0006515">
    <property type="term" value="P:protein quality control for misfolded or incompletely synthesized proteins"/>
    <property type="evidence" value="ECO:0007669"/>
    <property type="project" value="TreeGrafter"/>
</dbReference>
<name>A0A318TG54_9BRAD</name>
<accession>A0A318TG54</accession>
<dbReference type="SMART" id="SM00382">
    <property type="entry name" value="AAA"/>
    <property type="match status" value="1"/>
</dbReference>
<dbReference type="GO" id="GO:0016887">
    <property type="term" value="F:ATP hydrolysis activity"/>
    <property type="evidence" value="ECO:0007669"/>
    <property type="project" value="InterPro"/>
</dbReference>
<dbReference type="InterPro" id="IPR003593">
    <property type="entry name" value="AAA+_ATPase"/>
</dbReference>
<dbReference type="Gene3D" id="3.40.50.300">
    <property type="entry name" value="P-loop containing nucleotide triphosphate hydrolases"/>
    <property type="match status" value="1"/>
</dbReference>
<dbReference type="RefSeq" id="WP_181418895.1">
    <property type="nucleotide sequence ID" value="NZ_QJTI01000006.1"/>
</dbReference>
<evidence type="ECO:0000259" key="2">
    <source>
        <dbReference type="SMART" id="SM00382"/>
    </source>
</evidence>
<dbReference type="GO" id="GO:0005524">
    <property type="term" value="F:ATP binding"/>
    <property type="evidence" value="ECO:0007669"/>
    <property type="project" value="InterPro"/>
</dbReference>
<dbReference type="GO" id="GO:0004252">
    <property type="term" value="F:serine-type endopeptidase activity"/>
    <property type="evidence" value="ECO:0007669"/>
    <property type="project" value="InterPro"/>
</dbReference>
<evidence type="ECO:0000313" key="4">
    <source>
        <dbReference type="Proteomes" id="UP000248148"/>
    </source>
</evidence>
<evidence type="ECO:0000256" key="1">
    <source>
        <dbReference type="SAM" id="MobiDB-lite"/>
    </source>
</evidence>
<keyword evidence="4" id="KW-1185">Reference proteome</keyword>
<dbReference type="PANTHER" id="PTHR43718">
    <property type="entry name" value="LON PROTEASE"/>
    <property type="match status" value="1"/>
</dbReference>
<dbReference type="AlphaFoldDB" id="A0A318TG54"/>
<dbReference type="SUPFAM" id="SSF52540">
    <property type="entry name" value="P-loop containing nucleoside triphosphate hydrolases"/>
    <property type="match status" value="1"/>
</dbReference>
<dbReference type="InterPro" id="IPR027417">
    <property type="entry name" value="P-loop_NTPase"/>
</dbReference>
<dbReference type="Pfam" id="PF00004">
    <property type="entry name" value="AAA"/>
    <property type="match status" value="1"/>
</dbReference>
<gene>
    <name evidence="3" type="ORF">BJ122_106160</name>
</gene>
<dbReference type="InterPro" id="IPR003959">
    <property type="entry name" value="ATPase_AAA_core"/>
</dbReference>
<protein>
    <submittedName>
        <fullName evidence="3">ATPase family protein associated with various cellular activities (AAA)</fullName>
    </submittedName>
</protein>
<proteinExistence type="predicted"/>